<dbReference type="InterPro" id="IPR045584">
    <property type="entry name" value="Pilin-like"/>
</dbReference>
<feature type="transmembrane region" description="Helical" evidence="7">
    <location>
        <begin position="20"/>
        <end position="42"/>
    </location>
</feature>
<evidence type="ECO:0000256" key="1">
    <source>
        <dbReference type="ARBA" id="ARBA00004167"/>
    </source>
</evidence>
<evidence type="ECO:0000313" key="8">
    <source>
        <dbReference type="EMBL" id="GCE77351.1"/>
    </source>
</evidence>
<keyword evidence="5 7" id="KW-0472">Membrane</keyword>
<evidence type="ECO:0008006" key="10">
    <source>
        <dbReference type="Google" id="ProtNLM"/>
    </source>
</evidence>
<dbReference type="PRINTS" id="PR00813">
    <property type="entry name" value="BCTERIALGSPG"/>
</dbReference>
<dbReference type="GO" id="GO:0016020">
    <property type="term" value="C:membrane"/>
    <property type="evidence" value="ECO:0007669"/>
    <property type="project" value="UniProtKB-SubCell"/>
</dbReference>
<dbReference type="PANTHER" id="PTHR30093:SF44">
    <property type="entry name" value="TYPE II SECRETION SYSTEM CORE PROTEIN G"/>
    <property type="match status" value="1"/>
</dbReference>
<evidence type="ECO:0000256" key="6">
    <source>
        <dbReference type="SAM" id="MobiDB-lite"/>
    </source>
</evidence>
<comment type="caution">
    <text evidence="8">The sequence shown here is derived from an EMBL/GenBank/DDBJ whole genome shotgun (WGS) entry which is preliminary data.</text>
</comment>
<dbReference type="GO" id="GO:0015627">
    <property type="term" value="C:type II protein secretion system complex"/>
    <property type="evidence" value="ECO:0007669"/>
    <property type="project" value="InterPro"/>
</dbReference>
<dbReference type="SUPFAM" id="SSF54523">
    <property type="entry name" value="Pili subunits"/>
    <property type="match status" value="1"/>
</dbReference>
<dbReference type="PANTHER" id="PTHR30093">
    <property type="entry name" value="GENERAL SECRETION PATHWAY PROTEIN G"/>
    <property type="match status" value="1"/>
</dbReference>
<dbReference type="PROSITE" id="PS00409">
    <property type="entry name" value="PROKAR_NTER_METHYL"/>
    <property type="match status" value="1"/>
</dbReference>
<organism evidence="8 9">
    <name type="scientific">Cellulomonas biazotea</name>
    <dbReference type="NCBI Taxonomy" id="1709"/>
    <lineage>
        <taxon>Bacteria</taxon>
        <taxon>Bacillati</taxon>
        <taxon>Actinomycetota</taxon>
        <taxon>Actinomycetes</taxon>
        <taxon>Micrococcales</taxon>
        <taxon>Cellulomonadaceae</taxon>
        <taxon>Cellulomonas</taxon>
    </lineage>
</organism>
<dbReference type="Gene3D" id="3.30.700.10">
    <property type="entry name" value="Glycoprotein, Type 4 Pilin"/>
    <property type="match status" value="1"/>
</dbReference>
<keyword evidence="9" id="KW-1185">Reference proteome</keyword>
<dbReference type="NCBIfam" id="TIGR02532">
    <property type="entry name" value="IV_pilin_GFxxxE"/>
    <property type="match status" value="1"/>
</dbReference>
<keyword evidence="4 7" id="KW-1133">Transmembrane helix</keyword>
<evidence type="ECO:0000256" key="3">
    <source>
        <dbReference type="ARBA" id="ARBA00022692"/>
    </source>
</evidence>
<dbReference type="Pfam" id="PF07963">
    <property type="entry name" value="N_methyl"/>
    <property type="match status" value="1"/>
</dbReference>
<sequence>MIARISKALNEKDKEQGFTLIELLVVIIIIGILAAIAIPVFLNQRKSAVDASMKSDLRTVATAMETYLTSNNSYPDTAAELGTVAISDGNVLTVVADADSYTIHATRETDAQPGSLATGEAWVYNSEAGGLQSDKGDTATGGFAVSSAAPAEGGEG</sequence>
<dbReference type="RefSeq" id="WP_130781959.1">
    <property type="nucleotide sequence ID" value="NZ_BIMR01000202.1"/>
</dbReference>
<keyword evidence="3 7" id="KW-0812">Transmembrane</keyword>
<accession>A0A402DT91</accession>
<dbReference type="Proteomes" id="UP000289954">
    <property type="component" value="Unassembled WGS sequence"/>
</dbReference>
<dbReference type="GO" id="GO:0015628">
    <property type="term" value="P:protein secretion by the type II secretion system"/>
    <property type="evidence" value="ECO:0007669"/>
    <property type="project" value="InterPro"/>
</dbReference>
<evidence type="ECO:0000256" key="5">
    <source>
        <dbReference type="ARBA" id="ARBA00023136"/>
    </source>
</evidence>
<keyword evidence="2" id="KW-0488">Methylation</keyword>
<name>A0A402DT91_9CELL</name>
<gene>
    <name evidence="8" type="ORF">CBZ_24070</name>
</gene>
<evidence type="ECO:0000256" key="7">
    <source>
        <dbReference type="SAM" id="Phobius"/>
    </source>
</evidence>
<comment type="subcellular location">
    <subcellularLocation>
        <location evidence="1">Membrane</location>
        <topology evidence="1">Single-pass membrane protein</topology>
    </subcellularLocation>
</comment>
<dbReference type="InterPro" id="IPR000983">
    <property type="entry name" value="Bac_GSPG_pilin"/>
</dbReference>
<protein>
    <recommendedName>
        <fullName evidence="10">Prepilin-type N-terminal cleavage/methylation domain-containing protein</fullName>
    </recommendedName>
</protein>
<dbReference type="EMBL" id="BIMR01000202">
    <property type="protein sequence ID" value="GCE77351.1"/>
    <property type="molecule type" value="Genomic_DNA"/>
</dbReference>
<feature type="region of interest" description="Disordered" evidence="6">
    <location>
        <begin position="128"/>
        <end position="156"/>
    </location>
</feature>
<proteinExistence type="predicted"/>
<evidence type="ECO:0000256" key="4">
    <source>
        <dbReference type="ARBA" id="ARBA00022989"/>
    </source>
</evidence>
<dbReference type="InterPro" id="IPR012902">
    <property type="entry name" value="N_methyl_site"/>
</dbReference>
<reference evidence="8 9" key="1">
    <citation type="submission" date="2019-01" db="EMBL/GenBank/DDBJ databases">
        <title>Draft genome sequence of Cellulomonas takizawaensis strain TKZ-21.</title>
        <authorList>
            <person name="Yamamura H."/>
            <person name="Hayashi T."/>
            <person name="Hamada M."/>
            <person name="Serisawa Y."/>
            <person name="Matsuyama K."/>
            <person name="Nakagawa Y."/>
            <person name="Otoguro M."/>
            <person name="Yanagida F."/>
            <person name="Hayakawa M."/>
        </authorList>
    </citation>
    <scope>NUCLEOTIDE SEQUENCE [LARGE SCALE GENOMIC DNA]</scope>
    <source>
        <strain evidence="8 9">NBRC12680</strain>
    </source>
</reference>
<dbReference type="AlphaFoldDB" id="A0A402DT91"/>
<evidence type="ECO:0000256" key="2">
    <source>
        <dbReference type="ARBA" id="ARBA00022481"/>
    </source>
</evidence>
<evidence type="ECO:0000313" key="9">
    <source>
        <dbReference type="Proteomes" id="UP000289954"/>
    </source>
</evidence>
<dbReference type="OrthoDB" id="4828881at2"/>